<dbReference type="GO" id="GO:0001717">
    <property type="term" value="P:conversion of seryl-tRNAsec to selenocys-tRNAsec"/>
    <property type="evidence" value="ECO:0007669"/>
    <property type="project" value="UniProtKB-UniRule"/>
</dbReference>
<dbReference type="GO" id="GO:0005737">
    <property type="term" value="C:cytoplasm"/>
    <property type="evidence" value="ECO:0007669"/>
    <property type="project" value="UniProtKB-SubCell"/>
</dbReference>
<feature type="modified residue" description="N6-(pyridoxal phosphate)lysine" evidence="20">
    <location>
        <position position="285"/>
    </location>
</feature>
<dbReference type="Pfam" id="PF05889">
    <property type="entry name" value="SepSecS"/>
    <property type="match status" value="1"/>
</dbReference>
<evidence type="ECO:0000256" key="2">
    <source>
        <dbReference type="ARBA" id="ARBA00002552"/>
    </source>
</evidence>
<dbReference type="Gene3D" id="3.40.640.10">
    <property type="entry name" value="Type I PLP-dependent aspartate aminotransferase-like (Major domain)"/>
    <property type="match status" value="1"/>
</dbReference>
<feature type="binding site" evidence="19">
    <location>
        <position position="98"/>
    </location>
    <ligand>
        <name>substrate</name>
    </ligand>
</feature>
<evidence type="ECO:0000256" key="4">
    <source>
        <dbReference type="ARBA" id="ARBA00007037"/>
    </source>
</evidence>
<keyword evidence="9 18" id="KW-0694">RNA-binding</keyword>
<feature type="site" description="May act as a substrate filter by repelling compounds with a negatively charged alpha-carboxylate" evidence="20">
    <location>
        <position position="74"/>
    </location>
</feature>
<dbReference type="InterPro" id="IPR015421">
    <property type="entry name" value="PyrdxlP-dep_Trfase_major"/>
</dbReference>
<evidence type="ECO:0000256" key="21">
    <source>
        <dbReference type="SAM" id="Phobius"/>
    </source>
</evidence>
<sequence length="355" mass="39257">MNSDNFNLSEKIVSPSYIRQGSQARRGHEQLIRQLLEQGKCPEEGWSESTVELFLNELAVMDSNNFLGNCGVGEREGRVASSLVARRHYRLIHGIGRSGDIAAIQPKAAGSSLLNKLTNSVVLDVLKLAGVRSVASCFVVPMATGMSLTLCFLTLRHRRPKARYIIWPRIDQKSCFKSMITAGFEPVVVENVLEGDELRTDLEAVERFIMLCYVCVDVGCLYAPFLILFVLGSCRLEELSSLCSKHDIPHIVNNAYGVQSSKCMHLIQQGARVGRIDAFVQSLDKNFMVPVGGAIIAGFDESFIQEISKMYPGRASASPSLDVLITLLTLGVSGYKKYLSERKVRVVHTSPFYMA</sequence>
<organism evidence="22 23">
    <name type="scientific">Oreochromis aureus</name>
    <name type="common">Israeli tilapia</name>
    <name type="synonym">Chromis aureus</name>
    <dbReference type="NCBI Taxonomy" id="47969"/>
    <lineage>
        <taxon>Eukaryota</taxon>
        <taxon>Metazoa</taxon>
        <taxon>Chordata</taxon>
        <taxon>Craniata</taxon>
        <taxon>Vertebrata</taxon>
        <taxon>Euteleostomi</taxon>
        <taxon>Actinopterygii</taxon>
        <taxon>Neopterygii</taxon>
        <taxon>Teleostei</taxon>
        <taxon>Neoteleostei</taxon>
        <taxon>Acanthomorphata</taxon>
        <taxon>Ovalentaria</taxon>
        <taxon>Cichlomorphae</taxon>
        <taxon>Cichliformes</taxon>
        <taxon>Cichlidae</taxon>
        <taxon>African cichlids</taxon>
        <taxon>Pseudocrenilabrinae</taxon>
        <taxon>Oreochromini</taxon>
        <taxon>Oreochromis</taxon>
    </lineage>
</organism>
<keyword evidence="11 18" id="KW-0648">Protein biosynthesis</keyword>
<feature type="binding site" evidence="19">
    <location>
        <position position="97"/>
    </location>
    <ligand>
        <name>substrate</name>
    </ligand>
</feature>
<evidence type="ECO:0000256" key="3">
    <source>
        <dbReference type="ARBA" id="ARBA00004822"/>
    </source>
</evidence>
<comment type="subcellular location">
    <subcellularLocation>
        <location evidence="18">Cytoplasm</location>
    </subcellularLocation>
</comment>
<evidence type="ECO:0000256" key="18">
    <source>
        <dbReference type="PIRNR" id="PIRNR017689"/>
    </source>
</evidence>
<dbReference type="Proteomes" id="UP000472276">
    <property type="component" value="Unassembled WGS sequence"/>
</dbReference>
<dbReference type="PANTHER" id="PTHR12944:SF2">
    <property type="entry name" value="O-PHOSPHOSERYL-TRNA(SEC) SELENIUM TRANSFERASE"/>
    <property type="match status" value="1"/>
</dbReference>
<dbReference type="EC" id="2.9.1.2" evidence="5 18"/>
<keyword evidence="12 18" id="KW-0711">Selenium</keyword>
<keyword evidence="23" id="KW-1185">Reference proteome</keyword>
<dbReference type="InterPro" id="IPR015424">
    <property type="entry name" value="PyrdxlP-dep_Trfase"/>
</dbReference>
<reference evidence="22" key="2">
    <citation type="submission" date="2025-09" db="UniProtKB">
        <authorList>
            <consortium name="Ensembl"/>
        </authorList>
    </citation>
    <scope>IDENTIFICATION</scope>
</reference>
<feature type="transmembrane region" description="Helical" evidence="21">
    <location>
        <begin position="133"/>
        <end position="155"/>
    </location>
</feature>
<comment type="function">
    <text evidence="2 18">Converts O-phosphoseryl-tRNA(Sec) to selenocysteinyl-tRNA(Sec) required for selenoprotein biosynthesis.</text>
</comment>
<dbReference type="NCBIfam" id="TIGR03531">
    <property type="entry name" value="selenium_SpcS"/>
    <property type="match status" value="1"/>
</dbReference>
<keyword evidence="21" id="KW-1133">Transmembrane helix</keyword>
<dbReference type="SUPFAM" id="SSF53383">
    <property type="entry name" value="PLP-dependent transferases"/>
    <property type="match status" value="1"/>
</dbReference>
<evidence type="ECO:0000313" key="22">
    <source>
        <dbReference type="Ensembl" id="ENSOABP00000043259.2"/>
    </source>
</evidence>
<dbReference type="GO" id="GO:0000049">
    <property type="term" value="F:tRNA binding"/>
    <property type="evidence" value="ECO:0007669"/>
    <property type="project" value="UniProtKB-UniRule"/>
</dbReference>
<feature type="binding site" evidence="19">
    <location>
        <position position="105"/>
    </location>
    <ligand>
        <name>substrate</name>
    </ligand>
</feature>
<evidence type="ECO:0000256" key="10">
    <source>
        <dbReference type="ARBA" id="ARBA00022898"/>
    </source>
</evidence>
<dbReference type="InterPro" id="IPR019872">
    <property type="entry name" value="Sec-tRNA_Se_transferase"/>
</dbReference>
<comment type="pathway">
    <text evidence="3 18">Aminoacyl-tRNA biosynthesis; selenocysteinyl-tRNA(Sec) biosynthesis; selenocysteinyl-tRNA(Sec) from L-seryl-tRNA(Sec) (archaeal/eukaryal route): step 2/2.</text>
</comment>
<evidence type="ECO:0000256" key="1">
    <source>
        <dbReference type="ARBA" id="ARBA00001933"/>
    </source>
</evidence>
<dbReference type="InterPro" id="IPR008829">
    <property type="entry name" value="SepSecS/SepCysS"/>
</dbReference>
<evidence type="ECO:0000313" key="23">
    <source>
        <dbReference type="Proteomes" id="UP000472276"/>
    </source>
</evidence>
<keyword evidence="8 18" id="KW-0808">Transferase</keyword>
<keyword evidence="18" id="KW-0963">Cytoplasm</keyword>
<evidence type="ECO:0000256" key="11">
    <source>
        <dbReference type="ARBA" id="ARBA00022917"/>
    </source>
</evidence>
<gene>
    <name evidence="22" type="primary">SEPSECS</name>
</gene>
<keyword evidence="21" id="KW-0812">Transmembrane</keyword>
<evidence type="ECO:0000256" key="16">
    <source>
        <dbReference type="ARBA" id="ARBA00032693"/>
    </source>
</evidence>
<name>A0A668UX75_OREAU</name>
<accession>A0A668UX75</accession>
<keyword evidence="21" id="KW-0472">Membrane</keyword>
<feature type="binding site" evidence="19">
    <location>
        <position position="272"/>
    </location>
    <ligand>
        <name>tRNA</name>
        <dbReference type="ChEBI" id="CHEBI:17843"/>
    </ligand>
</feature>
<dbReference type="UniPathway" id="UPA00906">
    <property type="reaction ID" value="UER00898"/>
</dbReference>
<evidence type="ECO:0000256" key="12">
    <source>
        <dbReference type="ARBA" id="ARBA00023266"/>
    </source>
</evidence>
<evidence type="ECO:0000256" key="7">
    <source>
        <dbReference type="ARBA" id="ARBA00022555"/>
    </source>
</evidence>
<comment type="subunit">
    <text evidence="13">Homotetramer formed by a catalytic dimer and a non-catalytic dimer serving as a binding platform that orients tRNASec for catalysis. Each tetramer binds the CCA ends of two tRNAs which point to the active sites of the catalytic dimer.</text>
</comment>
<dbReference type="Ensembl" id="ENSOABT00000044411.2">
    <property type="protein sequence ID" value="ENSOABP00000043259.2"/>
    <property type="gene ID" value="ENSOABG00000019481.2"/>
</dbReference>
<evidence type="ECO:0000256" key="13">
    <source>
        <dbReference type="ARBA" id="ARBA00026053"/>
    </source>
</evidence>
<keyword evidence="7 18" id="KW-0820">tRNA-binding</keyword>
<dbReference type="GO" id="GO:0098621">
    <property type="term" value="F:O-phosphoseryl-tRNA(Sec) selenium transferase activity"/>
    <property type="evidence" value="ECO:0007669"/>
    <property type="project" value="UniProtKB-EC"/>
</dbReference>
<protein>
    <recommendedName>
        <fullName evidence="6 18">O-phosphoseryl-tRNA(Sec) selenium transferase</fullName>
        <ecNumber evidence="5 18">2.9.1.2</ecNumber>
    </recommendedName>
    <alternativeName>
        <fullName evidence="14 18">Selenocysteine synthase</fullName>
    </alternativeName>
    <alternativeName>
        <fullName evidence="15 18">Selenocysteinyl-tRNA(Sec) synthase</fullName>
    </alternativeName>
    <alternativeName>
        <fullName evidence="16 18">Sep-tRNA:Sec-tRNA synthase</fullName>
    </alternativeName>
</protein>
<evidence type="ECO:0000256" key="17">
    <source>
        <dbReference type="ARBA" id="ARBA00048808"/>
    </source>
</evidence>
<evidence type="ECO:0000256" key="9">
    <source>
        <dbReference type="ARBA" id="ARBA00022884"/>
    </source>
</evidence>
<evidence type="ECO:0000256" key="15">
    <source>
        <dbReference type="ARBA" id="ARBA00032048"/>
    </source>
</evidence>
<dbReference type="OMA" id="MSHANDY"/>
<evidence type="ECO:0000256" key="19">
    <source>
        <dbReference type="PIRSR" id="PIRSR017689-1"/>
    </source>
</evidence>
<dbReference type="AlphaFoldDB" id="A0A668UX75"/>
<comment type="cofactor">
    <cofactor evidence="1 18 20">
        <name>pyridoxal 5'-phosphate</name>
        <dbReference type="ChEBI" id="CHEBI:597326"/>
    </cofactor>
</comment>
<reference evidence="22" key="1">
    <citation type="submission" date="2025-08" db="UniProtKB">
        <authorList>
            <consortium name="Ensembl"/>
        </authorList>
    </citation>
    <scope>IDENTIFICATION</scope>
</reference>
<keyword evidence="10 18" id="KW-0663">Pyridoxal phosphate</keyword>
<feature type="transmembrane region" description="Helical" evidence="21">
    <location>
        <begin position="208"/>
        <end position="231"/>
    </location>
</feature>
<evidence type="ECO:0000256" key="8">
    <source>
        <dbReference type="ARBA" id="ARBA00022679"/>
    </source>
</evidence>
<comment type="similarity">
    <text evidence="4 18">Belongs to the SepSecS family.</text>
</comment>
<proteinExistence type="inferred from homology"/>
<dbReference type="PANTHER" id="PTHR12944">
    <property type="entry name" value="SOLUBLE LIVER ANTIGEN/LIVER PANCREAS ANTIGEN"/>
    <property type="match status" value="1"/>
</dbReference>
<evidence type="ECO:0000256" key="6">
    <source>
        <dbReference type="ARBA" id="ARBA00021963"/>
    </source>
</evidence>
<dbReference type="PIRSF" id="PIRSF017689">
    <property type="entry name" value="SepSecS"/>
    <property type="match status" value="1"/>
</dbReference>
<dbReference type="GO" id="GO:0001514">
    <property type="term" value="P:selenocysteine incorporation"/>
    <property type="evidence" value="ECO:0007669"/>
    <property type="project" value="TreeGrafter"/>
</dbReference>
<evidence type="ECO:0000256" key="5">
    <source>
        <dbReference type="ARBA" id="ARBA00012464"/>
    </source>
</evidence>
<evidence type="ECO:0000256" key="20">
    <source>
        <dbReference type="PIRSR" id="PIRSR017689-50"/>
    </source>
</evidence>
<feature type="binding site" evidence="19">
    <location>
        <position position="75"/>
    </location>
    <ligand>
        <name>pyridoxal 5'-phosphate</name>
        <dbReference type="ChEBI" id="CHEBI:597326"/>
    </ligand>
</feature>
<comment type="catalytic activity">
    <reaction evidence="17 18">
        <text>O-phospho-L-seryl-tRNA(Sec) + selenophosphate + H2O = L-selenocysteinyl-tRNA(Sec) + 2 phosphate</text>
        <dbReference type="Rhea" id="RHEA:25041"/>
        <dbReference type="Rhea" id="RHEA-COMP:9743"/>
        <dbReference type="Rhea" id="RHEA-COMP:9947"/>
        <dbReference type="ChEBI" id="CHEBI:15377"/>
        <dbReference type="ChEBI" id="CHEBI:16144"/>
        <dbReference type="ChEBI" id="CHEBI:43474"/>
        <dbReference type="ChEBI" id="CHEBI:78551"/>
        <dbReference type="ChEBI" id="CHEBI:78573"/>
        <dbReference type="EC" id="2.9.1.2"/>
    </reaction>
</comment>
<feature type="binding site" evidence="19">
    <location>
        <position position="314"/>
    </location>
    <ligand>
        <name>substrate</name>
    </ligand>
</feature>
<evidence type="ECO:0000256" key="14">
    <source>
        <dbReference type="ARBA" id="ARBA00030669"/>
    </source>
</evidence>